<keyword evidence="2" id="KW-1185">Reference proteome</keyword>
<sequence>MVVEASLQRDVHGFKDEEAGVTTKIDNGVVGSYVKGVTLPEVNFSAFFGDVFARHKDETALVDARTGAQYTFGELHDASLRVAAGLRRLGLRTGDIVCFHATNGADLVVAMCGTFFAGGTAAMAKTNLTETYGMTELAGIVTFSIPRLDDFKSVGKPSAFVEMKVVDTQSQKNLGALEKGEIFVKSPGAFKGYLGRPEEMARIFQDGFIRTGDTGFYAPDGRFFVCGRLKELIKCMDQQVAPAEIEELLAADTSVRHVVVAGVPHPEYGEAARAFVVLDRLPADGKEESETAARLRALVANQLSFHKHLHGGVEFLESIPQTDSGKELRSALQQSYMQKLKRIQAH</sequence>
<protein>
    <submittedName>
        <fullName evidence="1">Uncharacterized protein</fullName>
    </submittedName>
</protein>
<reference evidence="1" key="1">
    <citation type="submission" date="2020-05" db="EMBL/GenBank/DDBJ databases">
        <title>Large-scale comparative analyses of tick genomes elucidate their genetic diversity and vector capacities.</title>
        <authorList>
            <person name="Jia N."/>
            <person name="Wang J."/>
            <person name="Shi W."/>
            <person name="Du L."/>
            <person name="Sun Y."/>
            <person name="Zhan W."/>
            <person name="Jiang J."/>
            <person name="Wang Q."/>
            <person name="Zhang B."/>
            <person name="Ji P."/>
            <person name="Sakyi L.B."/>
            <person name="Cui X."/>
            <person name="Yuan T."/>
            <person name="Jiang B."/>
            <person name="Yang W."/>
            <person name="Lam T.T.-Y."/>
            <person name="Chang Q."/>
            <person name="Ding S."/>
            <person name="Wang X."/>
            <person name="Zhu J."/>
            <person name="Ruan X."/>
            <person name="Zhao L."/>
            <person name="Wei J."/>
            <person name="Que T."/>
            <person name="Du C."/>
            <person name="Cheng J."/>
            <person name="Dai P."/>
            <person name="Han X."/>
            <person name="Huang E."/>
            <person name="Gao Y."/>
            <person name="Liu J."/>
            <person name="Shao H."/>
            <person name="Ye R."/>
            <person name="Li L."/>
            <person name="Wei W."/>
            <person name="Wang X."/>
            <person name="Wang C."/>
            <person name="Yang T."/>
            <person name="Huo Q."/>
            <person name="Li W."/>
            <person name="Guo W."/>
            <person name="Chen H."/>
            <person name="Zhou L."/>
            <person name="Ni X."/>
            <person name="Tian J."/>
            <person name="Zhou Y."/>
            <person name="Sheng Y."/>
            <person name="Liu T."/>
            <person name="Pan Y."/>
            <person name="Xia L."/>
            <person name="Li J."/>
            <person name="Zhao F."/>
            <person name="Cao W."/>
        </authorList>
    </citation>
    <scope>NUCLEOTIDE SEQUENCE</scope>
    <source>
        <strain evidence="1">Dsil-2018</strain>
    </source>
</reference>
<name>A0ACB8E1W5_DERSI</name>
<evidence type="ECO:0000313" key="2">
    <source>
        <dbReference type="Proteomes" id="UP000821865"/>
    </source>
</evidence>
<accession>A0ACB8E1W5</accession>
<gene>
    <name evidence="1" type="ORF">HPB49_018615</name>
</gene>
<proteinExistence type="predicted"/>
<dbReference type="EMBL" id="CM023470">
    <property type="protein sequence ID" value="KAH7980730.1"/>
    <property type="molecule type" value="Genomic_DNA"/>
</dbReference>
<organism evidence="1 2">
    <name type="scientific">Dermacentor silvarum</name>
    <name type="common">Tick</name>
    <dbReference type="NCBI Taxonomy" id="543639"/>
    <lineage>
        <taxon>Eukaryota</taxon>
        <taxon>Metazoa</taxon>
        <taxon>Ecdysozoa</taxon>
        <taxon>Arthropoda</taxon>
        <taxon>Chelicerata</taxon>
        <taxon>Arachnida</taxon>
        <taxon>Acari</taxon>
        <taxon>Parasitiformes</taxon>
        <taxon>Ixodida</taxon>
        <taxon>Ixodoidea</taxon>
        <taxon>Ixodidae</taxon>
        <taxon>Rhipicephalinae</taxon>
        <taxon>Dermacentor</taxon>
    </lineage>
</organism>
<evidence type="ECO:0000313" key="1">
    <source>
        <dbReference type="EMBL" id="KAH7980730.1"/>
    </source>
</evidence>
<comment type="caution">
    <text evidence="1">The sequence shown here is derived from an EMBL/GenBank/DDBJ whole genome shotgun (WGS) entry which is preliminary data.</text>
</comment>
<dbReference type="Proteomes" id="UP000821865">
    <property type="component" value="Chromosome 1"/>
</dbReference>